<evidence type="ECO:0000256" key="9">
    <source>
        <dbReference type="ARBA" id="ARBA00023136"/>
    </source>
</evidence>
<evidence type="ECO:0000313" key="14">
    <source>
        <dbReference type="Proteomes" id="UP001295423"/>
    </source>
</evidence>
<feature type="transmembrane region" description="Helical" evidence="11">
    <location>
        <begin position="46"/>
        <end position="65"/>
    </location>
</feature>
<feature type="transmembrane region" description="Helical" evidence="11">
    <location>
        <begin position="119"/>
        <end position="141"/>
    </location>
</feature>
<evidence type="ECO:0000256" key="4">
    <source>
        <dbReference type="ARBA" id="ARBA00022692"/>
    </source>
</evidence>
<evidence type="ECO:0000259" key="12">
    <source>
        <dbReference type="Pfam" id="PF01545"/>
    </source>
</evidence>
<feature type="transmembrane region" description="Helical" evidence="11">
    <location>
        <begin position="186"/>
        <end position="206"/>
    </location>
</feature>
<dbReference type="GO" id="GO:0031901">
    <property type="term" value="C:early endosome membrane"/>
    <property type="evidence" value="ECO:0007669"/>
    <property type="project" value="UniProtKB-SubCell"/>
</dbReference>
<dbReference type="GO" id="GO:0008324">
    <property type="term" value="F:monoatomic cation transmembrane transporter activity"/>
    <property type="evidence" value="ECO:0007669"/>
    <property type="project" value="InterPro"/>
</dbReference>
<keyword evidence="4 11" id="KW-0812">Transmembrane</keyword>
<feature type="transmembrane region" description="Helical" evidence="11">
    <location>
        <begin position="153"/>
        <end position="174"/>
    </location>
</feature>
<comment type="subcellular location">
    <subcellularLocation>
        <location evidence="2">Cytoplasmic vesicle</location>
        <location evidence="2">Secretory vesicle</location>
        <location evidence="2">Synaptic vesicle membrane</location>
        <topology evidence="2">Multi-pass membrane protein</topology>
    </subcellularLocation>
    <subcellularLocation>
        <location evidence="1">Early endosome membrane</location>
    </subcellularLocation>
</comment>
<dbReference type="EMBL" id="CAKOGP040001803">
    <property type="protein sequence ID" value="CAJ1952344.1"/>
    <property type="molecule type" value="Genomic_DNA"/>
</dbReference>
<evidence type="ECO:0000256" key="1">
    <source>
        <dbReference type="ARBA" id="ARBA00004146"/>
    </source>
</evidence>
<evidence type="ECO:0000256" key="11">
    <source>
        <dbReference type="SAM" id="Phobius"/>
    </source>
</evidence>
<evidence type="ECO:0000256" key="2">
    <source>
        <dbReference type="ARBA" id="ARBA00004644"/>
    </source>
</evidence>
<evidence type="ECO:0000256" key="6">
    <source>
        <dbReference type="ARBA" id="ARBA00022833"/>
    </source>
</evidence>
<dbReference type="AlphaFoldDB" id="A0AAD2PUW4"/>
<dbReference type="Pfam" id="PF01545">
    <property type="entry name" value="Cation_efflux"/>
    <property type="match status" value="1"/>
</dbReference>
<keyword evidence="6" id="KW-0862">Zinc</keyword>
<protein>
    <recommendedName>
        <fullName evidence="12">Cation efflux protein transmembrane domain-containing protein</fullName>
    </recommendedName>
</protein>
<evidence type="ECO:0000313" key="13">
    <source>
        <dbReference type="EMBL" id="CAJ1952344.1"/>
    </source>
</evidence>
<feature type="domain" description="Cation efflux protein transmembrane" evidence="12">
    <location>
        <begin position="17"/>
        <end position="202"/>
    </location>
</feature>
<comment type="caution">
    <text evidence="13">The sequence shown here is derived from an EMBL/GenBank/DDBJ whole genome shotgun (WGS) entry which is preliminary data.</text>
</comment>
<reference evidence="13" key="1">
    <citation type="submission" date="2023-08" db="EMBL/GenBank/DDBJ databases">
        <authorList>
            <person name="Audoor S."/>
            <person name="Bilcke G."/>
        </authorList>
    </citation>
    <scope>NUCLEOTIDE SEQUENCE</scope>
</reference>
<feature type="transmembrane region" description="Helical" evidence="11">
    <location>
        <begin position="86"/>
        <end position="107"/>
    </location>
</feature>
<keyword evidence="14" id="KW-1185">Reference proteome</keyword>
<evidence type="ECO:0000256" key="5">
    <source>
        <dbReference type="ARBA" id="ARBA00022753"/>
    </source>
</evidence>
<keyword evidence="10" id="KW-0968">Cytoplasmic vesicle</keyword>
<dbReference type="InterPro" id="IPR027469">
    <property type="entry name" value="Cation_efflux_TMD_sf"/>
</dbReference>
<keyword evidence="7 11" id="KW-1133">Transmembrane helix</keyword>
<gene>
    <name evidence="13" type="ORF">CYCCA115_LOCUS13505</name>
</gene>
<evidence type="ECO:0000256" key="3">
    <source>
        <dbReference type="ARBA" id="ARBA00008731"/>
    </source>
</evidence>
<keyword evidence="8" id="KW-0770">Synapse</keyword>
<proteinExistence type="inferred from homology"/>
<dbReference type="SUPFAM" id="SSF161111">
    <property type="entry name" value="Cation efflux protein transmembrane domain-like"/>
    <property type="match status" value="1"/>
</dbReference>
<keyword evidence="5" id="KW-0967">Endosome</keyword>
<evidence type="ECO:0000256" key="8">
    <source>
        <dbReference type="ARBA" id="ARBA00023018"/>
    </source>
</evidence>
<organism evidence="13 14">
    <name type="scientific">Cylindrotheca closterium</name>
    <dbReference type="NCBI Taxonomy" id="2856"/>
    <lineage>
        <taxon>Eukaryota</taxon>
        <taxon>Sar</taxon>
        <taxon>Stramenopiles</taxon>
        <taxon>Ochrophyta</taxon>
        <taxon>Bacillariophyta</taxon>
        <taxon>Bacillariophyceae</taxon>
        <taxon>Bacillariophycidae</taxon>
        <taxon>Bacillariales</taxon>
        <taxon>Bacillariaceae</taxon>
        <taxon>Cylindrotheca</taxon>
    </lineage>
</organism>
<feature type="transmembrane region" description="Helical" evidence="11">
    <location>
        <begin position="12"/>
        <end position="34"/>
    </location>
</feature>
<dbReference type="PANTHER" id="PTHR31937">
    <property type="entry name" value="TRANSMEMBRANE PROTEIN 163"/>
    <property type="match status" value="1"/>
</dbReference>
<comment type="similarity">
    <text evidence="3">Belongs to the TMEM163 family.</text>
</comment>
<dbReference type="Proteomes" id="UP001295423">
    <property type="component" value="Unassembled WGS sequence"/>
</dbReference>
<dbReference type="Gene3D" id="1.20.1510.10">
    <property type="entry name" value="Cation efflux protein transmembrane domain"/>
    <property type="match status" value="1"/>
</dbReference>
<dbReference type="PANTHER" id="PTHR31937:SF2">
    <property type="entry name" value="TRANSMEMBRANE PROTEIN 163"/>
    <property type="match status" value="1"/>
</dbReference>
<dbReference type="InterPro" id="IPR058533">
    <property type="entry name" value="Cation_efflux_TM"/>
</dbReference>
<sequence>MRFWSEPTGKDAFTLSWISCFITLAAAIVGLTFYNTAGSQLCLVFGLENCVDLFSSVVVVWRFFIPGDLTPELAEHLEKREERASMAISFILVLLGVFVMGGALDALLNGSEDETDMSLVLAISFISIFVFGLMTAFKFQYSKKLDSPSLHKDGLCSLLGTILSTALFVNTLIIESFPATWYLDPVVSLLCGLAAAVLGIQAIYLAKKSGLPVFSAQWWMLSQGSGTKETELEDTKNPNSLSGVV</sequence>
<evidence type="ECO:0000256" key="10">
    <source>
        <dbReference type="ARBA" id="ARBA00023329"/>
    </source>
</evidence>
<evidence type="ECO:0000256" key="7">
    <source>
        <dbReference type="ARBA" id="ARBA00022989"/>
    </source>
</evidence>
<accession>A0AAD2PUW4</accession>
<dbReference type="InterPro" id="IPR026765">
    <property type="entry name" value="Tmem163"/>
</dbReference>
<name>A0AAD2PUW4_9STRA</name>
<keyword evidence="9 11" id="KW-0472">Membrane</keyword>